<dbReference type="PANTHER" id="PTHR28027">
    <property type="entry name" value="TRANSCRIPTIONAL REGULATOR MIT1"/>
    <property type="match status" value="1"/>
</dbReference>
<evidence type="ECO:0000313" key="2">
    <source>
        <dbReference type="Proteomes" id="UP000269721"/>
    </source>
</evidence>
<dbReference type="PANTHER" id="PTHR28027:SF2">
    <property type="entry name" value="TRANSCRIPTIONAL REGULATOR MIT1"/>
    <property type="match status" value="1"/>
</dbReference>
<sequence length="71" mass="8385">TPMETFRGFVSTLEDALLLFEACRLGYLRRIQRRLSEREKSHISSGSVWVWDEDEALVKRWTDGRAWSPSR</sequence>
<dbReference type="GO" id="GO:0003677">
    <property type="term" value="F:DNA binding"/>
    <property type="evidence" value="ECO:0007669"/>
    <property type="project" value="TreeGrafter"/>
</dbReference>
<dbReference type="EMBL" id="KZ994219">
    <property type="protein sequence ID" value="RKO93500.1"/>
    <property type="molecule type" value="Genomic_DNA"/>
</dbReference>
<gene>
    <name evidence="1" type="ORF">BDK51DRAFT_16847</name>
</gene>
<dbReference type="AlphaFoldDB" id="A0A4P9WQK6"/>
<keyword evidence="2" id="KW-1185">Reference proteome</keyword>
<accession>A0A4P9WQK6</accession>
<organism evidence="1 2">
    <name type="scientific">Blyttiomyces helicus</name>
    <dbReference type="NCBI Taxonomy" id="388810"/>
    <lineage>
        <taxon>Eukaryota</taxon>
        <taxon>Fungi</taxon>
        <taxon>Fungi incertae sedis</taxon>
        <taxon>Chytridiomycota</taxon>
        <taxon>Chytridiomycota incertae sedis</taxon>
        <taxon>Chytridiomycetes</taxon>
        <taxon>Chytridiomycetes incertae sedis</taxon>
        <taxon>Blyttiomyces</taxon>
    </lineage>
</organism>
<name>A0A4P9WQK6_9FUNG</name>
<proteinExistence type="predicted"/>
<evidence type="ECO:0000313" key="1">
    <source>
        <dbReference type="EMBL" id="RKO93500.1"/>
    </source>
</evidence>
<reference evidence="2" key="1">
    <citation type="journal article" date="2018" name="Nat. Microbiol.">
        <title>Leveraging single-cell genomics to expand the fungal tree of life.</title>
        <authorList>
            <person name="Ahrendt S.R."/>
            <person name="Quandt C.A."/>
            <person name="Ciobanu D."/>
            <person name="Clum A."/>
            <person name="Salamov A."/>
            <person name="Andreopoulos B."/>
            <person name="Cheng J.F."/>
            <person name="Woyke T."/>
            <person name="Pelin A."/>
            <person name="Henrissat B."/>
            <person name="Reynolds N.K."/>
            <person name="Benny G.L."/>
            <person name="Smith M.E."/>
            <person name="James T.Y."/>
            <person name="Grigoriev I.V."/>
        </authorList>
    </citation>
    <scope>NUCLEOTIDE SEQUENCE [LARGE SCALE GENOMIC DNA]</scope>
</reference>
<dbReference type="OrthoDB" id="5572844at2759"/>
<dbReference type="InterPro" id="IPR018608">
    <property type="entry name" value="Gti1/Pac2"/>
</dbReference>
<protein>
    <submittedName>
        <fullName evidence="1">Gluconate transport inducer 1/Pac2</fullName>
    </submittedName>
</protein>
<dbReference type="Proteomes" id="UP000269721">
    <property type="component" value="Unassembled WGS sequence"/>
</dbReference>
<dbReference type="Pfam" id="PF09729">
    <property type="entry name" value="Gti1_Pac2"/>
    <property type="match status" value="1"/>
</dbReference>
<feature type="non-terminal residue" evidence="1">
    <location>
        <position position="1"/>
    </location>
</feature>